<organism evidence="3 4">
    <name type="scientific">Nocardioides panacis</name>
    <dbReference type="NCBI Taxonomy" id="2849501"/>
    <lineage>
        <taxon>Bacteria</taxon>
        <taxon>Bacillati</taxon>
        <taxon>Actinomycetota</taxon>
        <taxon>Actinomycetes</taxon>
        <taxon>Propionibacteriales</taxon>
        <taxon>Nocardioidaceae</taxon>
        <taxon>Nocardioides</taxon>
    </lineage>
</organism>
<dbReference type="AlphaFoldDB" id="A0A975Y1V2"/>
<proteinExistence type="predicted"/>
<accession>A0A975Y1V2</accession>
<dbReference type="PANTHER" id="PTHR44068:SF11">
    <property type="entry name" value="GERANYL DIPHOSPHATE 2-C-METHYLTRANSFERASE"/>
    <property type="match status" value="1"/>
</dbReference>
<feature type="domain" description="Methyltransferase type 11" evidence="2">
    <location>
        <begin position="63"/>
        <end position="152"/>
    </location>
</feature>
<gene>
    <name evidence="3" type="ORF">KRR39_09255</name>
</gene>
<dbReference type="PANTHER" id="PTHR44068">
    <property type="entry name" value="ZGC:194242"/>
    <property type="match status" value="1"/>
</dbReference>
<dbReference type="EMBL" id="CP077062">
    <property type="protein sequence ID" value="QWZ09890.1"/>
    <property type="molecule type" value="Genomic_DNA"/>
</dbReference>
<keyword evidence="4" id="KW-1185">Reference proteome</keyword>
<dbReference type="KEGG" id="nps:KRR39_09255"/>
<reference evidence="3" key="1">
    <citation type="submission" date="2021-06" db="EMBL/GenBank/DDBJ databases">
        <title>Complete genome sequence of Nocardioides sp. G188.</title>
        <authorList>
            <person name="Im W.-T."/>
        </authorList>
    </citation>
    <scope>NUCLEOTIDE SEQUENCE</scope>
    <source>
        <strain evidence="3">G188</strain>
    </source>
</reference>
<dbReference type="RefSeq" id="WP_216941736.1">
    <property type="nucleotide sequence ID" value="NZ_CP077062.1"/>
</dbReference>
<dbReference type="GO" id="GO:0032259">
    <property type="term" value="P:methylation"/>
    <property type="evidence" value="ECO:0007669"/>
    <property type="project" value="UniProtKB-KW"/>
</dbReference>
<sequence>MEQMVPDGPMDDEFSTLPRWTADAVEALGPEHAVPAACRGSGTPEALRWLCRTMALRAGARLLDSGAGEGGPAELAAREVGVSPTLVDPMPGACAAARRMFHRPTLVADGGRLPFRDDAFDAAWSIGVLCTVPDKGLVLSELHRVVRPRGAVGLLVFVRTVDVLPEVPEGNDFPDRGELRKLAEGARLSTLEEAALADFPDPDPGWQQHADAVEAAIEAAHHDDDRFRAAQEQQRIIGRLLAEGLVEGRLLVARAT</sequence>
<dbReference type="Proteomes" id="UP000683575">
    <property type="component" value="Chromosome"/>
</dbReference>
<keyword evidence="3" id="KW-0489">Methyltransferase</keyword>
<keyword evidence="1" id="KW-0808">Transferase</keyword>
<evidence type="ECO:0000259" key="2">
    <source>
        <dbReference type="Pfam" id="PF08241"/>
    </source>
</evidence>
<dbReference type="GO" id="GO:0008757">
    <property type="term" value="F:S-adenosylmethionine-dependent methyltransferase activity"/>
    <property type="evidence" value="ECO:0007669"/>
    <property type="project" value="InterPro"/>
</dbReference>
<protein>
    <submittedName>
        <fullName evidence="3">Methyltransferase domain-containing protein</fullName>
    </submittedName>
</protein>
<evidence type="ECO:0000256" key="1">
    <source>
        <dbReference type="ARBA" id="ARBA00022679"/>
    </source>
</evidence>
<evidence type="ECO:0000313" key="3">
    <source>
        <dbReference type="EMBL" id="QWZ09890.1"/>
    </source>
</evidence>
<dbReference type="Pfam" id="PF08241">
    <property type="entry name" value="Methyltransf_11"/>
    <property type="match status" value="1"/>
</dbReference>
<dbReference type="CDD" id="cd02440">
    <property type="entry name" value="AdoMet_MTases"/>
    <property type="match status" value="1"/>
</dbReference>
<evidence type="ECO:0000313" key="4">
    <source>
        <dbReference type="Proteomes" id="UP000683575"/>
    </source>
</evidence>
<dbReference type="InterPro" id="IPR050447">
    <property type="entry name" value="Erg6_SMT_methyltransf"/>
</dbReference>
<dbReference type="InterPro" id="IPR013216">
    <property type="entry name" value="Methyltransf_11"/>
</dbReference>
<name>A0A975Y1V2_9ACTN</name>